<evidence type="ECO:0000256" key="3">
    <source>
        <dbReference type="ARBA" id="ARBA00023163"/>
    </source>
</evidence>
<dbReference type="Gene3D" id="2.60.120.10">
    <property type="entry name" value="Jelly Rolls"/>
    <property type="match status" value="1"/>
</dbReference>
<dbReference type="SMART" id="SM00419">
    <property type="entry name" value="HTH_CRP"/>
    <property type="match status" value="1"/>
</dbReference>
<dbReference type="SMART" id="SM00100">
    <property type="entry name" value="cNMP"/>
    <property type="match status" value="1"/>
</dbReference>
<dbReference type="CDD" id="cd00038">
    <property type="entry name" value="CAP_ED"/>
    <property type="match status" value="1"/>
</dbReference>
<keyword evidence="2" id="KW-0238">DNA-binding</keyword>
<dbReference type="Proteomes" id="UP001203423">
    <property type="component" value="Unassembled WGS sequence"/>
</dbReference>
<dbReference type="PANTHER" id="PTHR24567:SF68">
    <property type="entry name" value="DNA-BINDING TRANSCRIPTIONAL DUAL REGULATOR CRP"/>
    <property type="match status" value="1"/>
</dbReference>
<dbReference type="PANTHER" id="PTHR24567">
    <property type="entry name" value="CRP FAMILY TRANSCRIPTIONAL REGULATORY PROTEIN"/>
    <property type="match status" value="1"/>
</dbReference>
<keyword evidence="6" id="KW-1185">Reference proteome</keyword>
<keyword evidence="3" id="KW-0804">Transcription</keyword>
<keyword evidence="1" id="KW-0805">Transcription regulation</keyword>
<dbReference type="InterPro" id="IPR000595">
    <property type="entry name" value="cNMP-bd_dom"/>
</dbReference>
<dbReference type="InterPro" id="IPR050397">
    <property type="entry name" value="Env_Response_Regulators"/>
</dbReference>
<accession>A0ABT0LBX9</accession>
<dbReference type="RefSeq" id="WP_248940135.1">
    <property type="nucleotide sequence ID" value="NZ_JAKIKS010000033.1"/>
</dbReference>
<evidence type="ECO:0000313" key="6">
    <source>
        <dbReference type="Proteomes" id="UP001203423"/>
    </source>
</evidence>
<dbReference type="InterPro" id="IPR018490">
    <property type="entry name" value="cNMP-bd_dom_sf"/>
</dbReference>
<sequence>MITDNNIKASIAHHHLFSSLAAEEFSEVLKQSARLSFASQAHIFYQGEPAQRFYLVVVGHLQLYRTNLQGQEKVIEVVRQGQTFAEALMFAEQSRYPVSAQAISPCELISVDSHVYARVLKQNPDAGFAIMANMSRRLRKHLNEVEILSLQNAQNRFLLFLQTNVSHVKKNTSNMKKSPPWRQDEHKDKADVDEGIIVLDIPKQMLASRLSIQPETFSRLMKRMTQEGFIWVKGDKIHIPSLTKLYACSEFTFSQAEGQCPGHEDEGGFKIKP</sequence>
<reference evidence="5 6" key="1">
    <citation type="submission" date="2022-01" db="EMBL/GenBank/DDBJ databases">
        <title>Whole genome-based taxonomy of the Shewanellaceae.</title>
        <authorList>
            <person name="Martin-Rodriguez A.J."/>
        </authorList>
    </citation>
    <scope>NUCLEOTIDE SEQUENCE [LARGE SCALE GENOMIC DNA]</scope>
    <source>
        <strain evidence="5 6">DSM 17177</strain>
    </source>
</reference>
<feature type="domain" description="Cyclic nucleotide-binding" evidence="4">
    <location>
        <begin position="16"/>
        <end position="137"/>
    </location>
</feature>
<dbReference type="SUPFAM" id="SSF51206">
    <property type="entry name" value="cAMP-binding domain-like"/>
    <property type="match status" value="1"/>
</dbReference>
<dbReference type="EMBL" id="JAKIKS010000033">
    <property type="protein sequence ID" value="MCL1124857.1"/>
    <property type="molecule type" value="Genomic_DNA"/>
</dbReference>
<gene>
    <name evidence="5" type="ORF">L2764_10320</name>
</gene>
<comment type="caution">
    <text evidence="5">The sequence shown here is derived from an EMBL/GenBank/DDBJ whole genome shotgun (WGS) entry which is preliminary data.</text>
</comment>
<dbReference type="SUPFAM" id="SSF46785">
    <property type="entry name" value="Winged helix' DNA-binding domain"/>
    <property type="match status" value="1"/>
</dbReference>
<evidence type="ECO:0000256" key="1">
    <source>
        <dbReference type="ARBA" id="ARBA00023015"/>
    </source>
</evidence>
<dbReference type="InterPro" id="IPR036388">
    <property type="entry name" value="WH-like_DNA-bd_sf"/>
</dbReference>
<dbReference type="InterPro" id="IPR036390">
    <property type="entry name" value="WH_DNA-bd_sf"/>
</dbReference>
<dbReference type="Gene3D" id="1.10.10.10">
    <property type="entry name" value="Winged helix-like DNA-binding domain superfamily/Winged helix DNA-binding domain"/>
    <property type="match status" value="1"/>
</dbReference>
<evidence type="ECO:0000313" key="5">
    <source>
        <dbReference type="EMBL" id="MCL1124857.1"/>
    </source>
</evidence>
<dbReference type="InterPro" id="IPR012318">
    <property type="entry name" value="HTH_CRP"/>
</dbReference>
<evidence type="ECO:0000256" key="2">
    <source>
        <dbReference type="ARBA" id="ARBA00023125"/>
    </source>
</evidence>
<dbReference type="Pfam" id="PF00027">
    <property type="entry name" value="cNMP_binding"/>
    <property type="match status" value="1"/>
</dbReference>
<dbReference type="InterPro" id="IPR014710">
    <property type="entry name" value="RmlC-like_jellyroll"/>
</dbReference>
<protein>
    <submittedName>
        <fullName evidence="5">Crp/Fnr family transcriptional regulator</fullName>
    </submittedName>
</protein>
<dbReference type="PROSITE" id="PS50042">
    <property type="entry name" value="CNMP_BINDING_3"/>
    <property type="match status" value="1"/>
</dbReference>
<name>A0ABT0LBX9_9GAMM</name>
<organism evidence="5 6">
    <name type="scientific">Shewanella surugensis</name>
    <dbReference type="NCBI Taxonomy" id="212020"/>
    <lineage>
        <taxon>Bacteria</taxon>
        <taxon>Pseudomonadati</taxon>
        <taxon>Pseudomonadota</taxon>
        <taxon>Gammaproteobacteria</taxon>
        <taxon>Alteromonadales</taxon>
        <taxon>Shewanellaceae</taxon>
        <taxon>Shewanella</taxon>
    </lineage>
</organism>
<evidence type="ECO:0000259" key="4">
    <source>
        <dbReference type="PROSITE" id="PS50042"/>
    </source>
</evidence>
<proteinExistence type="predicted"/>
<dbReference type="Pfam" id="PF13545">
    <property type="entry name" value="HTH_Crp_2"/>
    <property type="match status" value="1"/>
</dbReference>